<gene>
    <name evidence="11" type="ORF">X975_15993</name>
</gene>
<evidence type="ECO:0000256" key="7">
    <source>
        <dbReference type="ARBA" id="ARBA00022989"/>
    </source>
</evidence>
<keyword evidence="6 10" id="KW-0735">Signal-anchor</keyword>
<evidence type="ECO:0000256" key="6">
    <source>
        <dbReference type="ARBA" id="ARBA00022968"/>
    </source>
</evidence>
<proteinExistence type="inferred from homology"/>
<dbReference type="PANTHER" id="PTHR11214:SF379">
    <property type="entry name" value="HEXOSYLTRANSFERASE-RELATED"/>
    <property type="match status" value="1"/>
</dbReference>
<dbReference type="STRING" id="407821.A0A087TE87"/>
<sequence>MPKLPMQLLRRIFICLTISAFSLGVIGIFRFGLNSPGAKLIPQLLSPSVSKSVIEFLPYVQRFDPSRVCGSRGLVLVNSAPKNLLNRQIIRETWGHPAVTRSLNLTLAFGFGTSEDTISERQLNWESAVYGDVFHSPFLDTFEALPKKVLSLLNTAYDACPEPIPFIIKVDDDVFVNLFSLGDFITELLTHAQEKKIWCLVWERMPVIRSPESKYSVHHSDFNESTYPTYCSGPAYILSSVALKAILKEFYETEKGDTSFPLEDVYITGILAKASKLLHVQIGTRYAFSSLNEKDVTSGKTIFAHLGSTAAESIKYLWNAVISKKTNVFKKHM</sequence>
<dbReference type="OMA" id="TYCQGMV"/>
<evidence type="ECO:0000256" key="9">
    <source>
        <dbReference type="ARBA" id="ARBA00023136"/>
    </source>
</evidence>
<evidence type="ECO:0000256" key="8">
    <source>
        <dbReference type="ARBA" id="ARBA00023034"/>
    </source>
</evidence>
<organism evidence="11 12">
    <name type="scientific">Stegodyphus mimosarum</name>
    <name type="common">African social velvet spider</name>
    <dbReference type="NCBI Taxonomy" id="407821"/>
    <lineage>
        <taxon>Eukaryota</taxon>
        <taxon>Metazoa</taxon>
        <taxon>Ecdysozoa</taxon>
        <taxon>Arthropoda</taxon>
        <taxon>Chelicerata</taxon>
        <taxon>Arachnida</taxon>
        <taxon>Araneae</taxon>
        <taxon>Araneomorphae</taxon>
        <taxon>Entelegynae</taxon>
        <taxon>Eresoidea</taxon>
        <taxon>Eresidae</taxon>
        <taxon>Stegodyphus</taxon>
    </lineage>
</organism>
<keyword evidence="12" id="KW-1185">Reference proteome</keyword>
<dbReference type="InterPro" id="IPR002659">
    <property type="entry name" value="Glyco_trans_31"/>
</dbReference>
<name>A0A087TE87_STEMI</name>
<keyword evidence="7 10" id="KW-1133">Transmembrane helix</keyword>
<evidence type="ECO:0000256" key="5">
    <source>
        <dbReference type="ARBA" id="ARBA00022692"/>
    </source>
</evidence>
<evidence type="ECO:0000256" key="2">
    <source>
        <dbReference type="ARBA" id="ARBA00008661"/>
    </source>
</evidence>
<dbReference type="PANTHER" id="PTHR11214">
    <property type="entry name" value="BETA-1,3-N-ACETYLGLUCOSAMINYLTRANSFERASE"/>
    <property type="match status" value="1"/>
</dbReference>
<keyword evidence="3 10" id="KW-0328">Glycosyltransferase</keyword>
<keyword evidence="4 11" id="KW-0808">Transferase</keyword>
<evidence type="ECO:0000313" key="11">
    <source>
        <dbReference type="EMBL" id="KFM63426.1"/>
    </source>
</evidence>
<dbReference type="GO" id="GO:0006493">
    <property type="term" value="P:protein O-linked glycosylation"/>
    <property type="evidence" value="ECO:0007669"/>
    <property type="project" value="TreeGrafter"/>
</dbReference>
<evidence type="ECO:0000256" key="1">
    <source>
        <dbReference type="ARBA" id="ARBA00004323"/>
    </source>
</evidence>
<dbReference type="Pfam" id="PF01762">
    <property type="entry name" value="Galactosyl_T"/>
    <property type="match status" value="1"/>
</dbReference>
<dbReference type="Gene3D" id="3.90.550.50">
    <property type="match status" value="1"/>
</dbReference>
<keyword evidence="5 10" id="KW-0812">Transmembrane</keyword>
<comment type="subcellular location">
    <subcellularLocation>
        <location evidence="1 10">Golgi apparatus membrane</location>
        <topology evidence="1 10">Single-pass type II membrane protein</topology>
    </subcellularLocation>
</comment>
<dbReference type="EMBL" id="KK114826">
    <property type="protein sequence ID" value="KFM63426.1"/>
    <property type="molecule type" value="Genomic_DNA"/>
</dbReference>
<keyword evidence="9 10" id="KW-0472">Membrane</keyword>
<dbReference type="AlphaFoldDB" id="A0A087TE87"/>
<dbReference type="EC" id="2.4.1.-" evidence="10"/>
<evidence type="ECO:0000256" key="10">
    <source>
        <dbReference type="RuleBase" id="RU363063"/>
    </source>
</evidence>
<evidence type="ECO:0000256" key="4">
    <source>
        <dbReference type="ARBA" id="ARBA00022679"/>
    </source>
</evidence>
<keyword evidence="8 10" id="KW-0333">Golgi apparatus</keyword>
<feature type="non-terminal residue" evidence="11">
    <location>
        <position position="333"/>
    </location>
</feature>
<comment type="similarity">
    <text evidence="2 10">Belongs to the glycosyltransferase 31 family.</text>
</comment>
<accession>A0A087TE87</accession>
<dbReference type="Proteomes" id="UP000054359">
    <property type="component" value="Unassembled WGS sequence"/>
</dbReference>
<dbReference type="GO" id="GO:0000139">
    <property type="term" value="C:Golgi membrane"/>
    <property type="evidence" value="ECO:0007669"/>
    <property type="project" value="UniProtKB-SubCell"/>
</dbReference>
<dbReference type="GO" id="GO:0016758">
    <property type="term" value="F:hexosyltransferase activity"/>
    <property type="evidence" value="ECO:0007669"/>
    <property type="project" value="InterPro"/>
</dbReference>
<feature type="transmembrane region" description="Helical" evidence="10">
    <location>
        <begin position="12"/>
        <end position="33"/>
    </location>
</feature>
<protein>
    <recommendedName>
        <fullName evidence="10">Hexosyltransferase</fullName>
        <ecNumber evidence="10">2.4.1.-</ecNumber>
    </recommendedName>
</protein>
<evidence type="ECO:0000313" key="12">
    <source>
        <dbReference type="Proteomes" id="UP000054359"/>
    </source>
</evidence>
<reference evidence="11 12" key="1">
    <citation type="submission" date="2013-11" db="EMBL/GenBank/DDBJ databases">
        <title>Genome sequencing of Stegodyphus mimosarum.</title>
        <authorList>
            <person name="Bechsgaard J."/>
        </authorList>
    </citation>
    <scope>NUCLEOTIDE SEQUENCE [LARGE SCALE GENOMIC DNA]</scope>
</reference>
<dbReference type="OrthoDB" id="5512589at2759"/>
<evidence type="ECO:0000256" key="3">
    <source>
        <dbReference type="ARBA" id="ARBA00022676"/>
    </source>
</evidence>